<evidence type="ECO:0000313" key="9">
    <source>
        <dbReference type="Ensembl" id="ENSMFAP00000012632.2"/>
    </source>
</evidence>
<organism evidence="9 10">
    <name type="scientific">Macaca fascicularis</name>
    <name type="common">Crab-eating macaque</name>
    <name type="synonym">Cynomolgus monkey</name>
    <dbReference type="NCBI Taxonomy" id="9541"/>
    <lineage>
        <taxon>Eukaryota</taxon>
        <taxon>Metazoa</taxon>
        <taxon>Chordata</taxon>
        <taxon>Craniata</taxon>
        <taxon>Vertebrata</taxon>
        <taxon>Euteleostomi</taxon>
        <taxon>Mammalia</taxon>
        <taxon>Eutheria</taxon>
        <taxon>Euarchontoglires</taxon>
        <taxon>Primates</taxon>
        <taxon>Haplorrhini</taxon>
        <taxon>Catarrhini</taxon>
        <taxon>Cercopithecidae</taxon>
        <taxon>Cercopithecinae</taxon>
        <taxon>Macaca</taxon>
    </lineage>
</organism>
<dbReference type="PANTHER" id="PTHR14387">
    <property type="entry name" value="THADA/DEATH RECEPTOR INTERACTING PROTEIN"/>
    <property type="match status" value="1"/>
</dbReference>
<dbReference type="Pfam" id="PF25150">
    <property type="entry name" value="TPR_Trm732"/>
    <property type="match status" value="1"/>
</dbReference>
<accession>A0A2K5UJQ1</accession>
<comment type="function">
    <text evidence="3">Together with methyltransferase FTSJ1, methylates the 2'-O-ribose of nucleotides at position 32 of the anticodon loop of substrate tRNAs.</text>
</comment>
<dbReference type="InterPro" id="IPR019442">
    <property type="entry name" value="THADA/TRM732_DUF2428"/>
</dbReference>
<dbReference type="InterPro" id="IPR056843">
    <property type="entry name" value="THADA-like_TPR"/>
</dbReference>
<evidence type="ECO:0000313" key="10">
    <source>
        <dbReference type="Proteomes" id="UP000233100"/>
    </source>
</evidence>
<dbReference type="InterPro" id="IPR056842">
    <property type="entry name" value="THADA-like_TPR_C"/>
</dbReference>
<feature type="coiled-coil region" evidence="5">
    <location>
        <begin position="890"/>
        <end position="917"/>
    </location>
</feature>
<dbReference type="InterPro" id="IPR016024">
    <property type="entry name" value="ARM-type_fold"/>
</dbReference>
<evidence type="ECO:0000259" key="8">
    <source>
        <dbReference type="Pfam" id="PF25151"/>
    </source>
</evidence>
<dbReference type="SUPFAM" id="SSF48371">
    <property type="entry name" value="ARM repeat"/>
    <property type="match status" value="2"/>
</dbReference>
<feature type="domain" description="DUF2428" evidence="6">
    <location>
        <begin position="948"/>
        <end position="1248"/>
    </location>
</feature>
<reference evidence="9" key="3">
    <citation type="submission" date="2025-09" db="UniProtKB">
        <authorList>
            <consortium name="Ensembl"/>
        </authorList>
    </citation>
    <scope>IDENTIFICATION</scope>
</reference>
<dbReference type="InterPro" id="IPR051954">
    <property type="entry name" value="tRNA_methyltransferase_THADA"/>
</dbReference>
<sequence length="1902" mass="213814">MGVKKKKEMQVAVLTICHQDLETLKSFADVEGKNLASLLLRCVQLTDGVSQIHYVKQIVPLLEKVDENGMCDPTIQSCLDILAGIYLSLSLKNPLKKVLASSLNSLPEFFLPEAVHRFTSRLQEELNTTDLYSYRKVIDNISSCMENFNLGRAGVNNLLKNVLHFLQKSLIEIVEENRKCAGNHIIQTQLMNDLLVGIRVSMMLVQKVQDFQGNLWKASNSPMWQNMCGLLSIFTKFLSDDDLLQTVQSTSGLAIILFIKTMFHPSEKIPHLISSVLLHSVDCTSVPEWFMSSCRSLCCGNVSGSAVLFLCQGTLAMLDWQNGSMGRSGEALLLDTAHVLFTLSSQIKEPTLEMFLSRIMASWTNSAIQVLESSSPSLRDSLNGNSSIVGRLLEYVYTHWEHPLDALRHQTKIMFKNLLQMHRLTVEGAVLVPDPFFVKLTESLLRLEWHIKGKYMCLGCLVECIGIEHILAIDKTIPSQILEVMGDQSLVPYASDLLETMFKNHKSHLKSQTAESSWIDQWHETWVSPLLFILCEGNLDQKSYVIDYYLPKLLSYSPESLQYMVKILQTSIDAKTGQEQSFPSLGSCNSRGALGALMACLRIARAHGHLQSATDTWENLVSGARIKQGLIHQHCQVRIDTLGLLCESNRSTEIVSMEEMQWIQFFITYNLNSQSPGVRQQICSLLKKLFCRIQESSQVLYKLEQNKSKHEPEKELTKQHPSVSLQQYKNFMSSICNSLFEALFPGSSYSTRFSALTILGSIAEVFHVPEGRIYTVYQLNHDIDVGRFQALMECFTSTFEDVKMLAFDLLMKLSKTAVHFQDSEKLQGLFQAALALSTSTKPYDCVTASYLLNFLIWQDALPSSLSAYLTQQVACGDGDRPATVVERNTLMVIKCLMENLEEEVYQAENSLLQAAASFPMYGRVHCITGALQKLSLNSLQLVSEWRPVVEKLLLMSYRLSTVVSPVIQSSSPEGLIPMDTDSESASRLQMILNEIQPRDTNDYFNQAKILKEHDSFDMKDLNASVVNIDISTEIKGKEVKTCDVTAQMVLVCCWRSMKEVALLLGTLCQLLPMQPVPESSDGLLTVEQVKEIGDYFKQHLLQSRHRGAFELAYTGFVKLTEVLNRCPNVSLQKLPEQWLWSVLEEIKCSDPSSKLCATRRSAGIPFYIQALLASEPKKGKMDLLKITMKELISLAGPTDDLQSTVPQVHALNILRALFRDTRLGENIIPYVADGAKAAILGFTSPVWAVRNSSTLLFSALITRIFGVKRAKDELSKTNRCGHSPVYHSREMAARALVPFVMIDHIPNTIRTLLATLPSCTDQCFRQNHIHGTLLQVFHLLQAYSDSKHRTNSDFQHELTDITVCTKAKLWLAKRQNPCLVTRAVYIDILFLLTCCLNKSVKDNQPVLESLGFWEEVRGIISGSELITGFPCAFKAPGLPQYLESLTRLTIAAVWAAAAKSGERERDVPISFSQLLESAFPEVRSLTLEALLEKFLSAASGLGEKGLPPLLCNMGEKFLLLAMKENHPECFCKILKILHCMDPGEWLPQTEHCVHLTPKEFLIWTMDVASNERSEIQSVALRLASKVISHLMQTCVENRELIAAELKQWVQLVILSCEDHLPTESRLAVVEVLTSTAPLFLTNPHPILELQDTLALWKCVLTLLQSEEQAVRDAATETVTTAMSQENTCQSTEFAFCQVDASIALALALAVLCDLLQQWNQLAPGLPILLRWLLGDGDDLVVCVESMHQVEEDYLFEKAEVNFWAETLIFVKYLCKHLFCLLSKSGWRLPSPEMLCHLQRMVSEQCRLLSQLFRELPPAAEFVKTVEFTRLRIQEERTLACLKLLAFLEGKEGEDTLVLSVWDSSAEARQLTLPRTEQHVEENLGDWDGGMCGFFLTNLQETC</sequence>
<name>A0A2K5UJQ1_MACFA</name>
<evidence type="ECO:0000256" key="3">
    <source>
        <dbReference type="ARBA" id="ARBA00035625"/>
    </source>
</evidence>
<dbReference type="VEuPathDB" id="HostDB:ENSMFAG00000015722"/>
<keyword evidence="2" id="KW-0819">tRNA processing</keyword>
<dbReference type="Proteomes" id="UP000233100">
    <property type="component" value="Chromosome 13"/>
</dbReference>
<dbReference type="GeneTree" id="ENSGT00390000015500"/>
<evidence type="ECO:0000256" key="1">
    <source>
        <dbReference type="ARBA" id="ARBA00010409"/>
    </source>
</evidence>
<reference evidence="9" key="2">
    <citation type="submission" date="2025-08" db="UniProtKB">
        <authorList>
            <consortium name="Ensembl"/>
        </authorList>
    </citation>
    <scope>IDENTIFICATION</scope>
</reference>
<proteinExistence type="inferred from homology"/>
<dbReference type="Pfam" id="PF25151">
    <property type="entry name" value="TPR_Trm732_C"/>
    <property type="match status" value="1"/>
</dbReference>
<dbReference type="GO" id="GO:0005829">
    <property type="term" value="C:cytosol"/>
    <property type="evidence" value="ECO:0007669"/>
    <property type="project" value="TreeGrafter"/>
</dbReference>
<dbReference type="Ensembl" id="ENSMFAT00000059429.2">
    <property type="protein sequence ID" value="ENSMFAP00000012632.2"/>
    <property type="gene ID" value="ENSMFAG00000015722.2"/>
</dbReference>
<evidence type="ECO:0000256" key="5">
    <source>
        <dbReference type="SAM" id="Coils"/>
    </source>
</evidence>
<keyword evidence="10" id="KW-1185">Reference proteome</keyword>
<protein>
    <recommendedName>
        <fullName evidence="4">tRNA (32-2'-O)-methyltransferase regulator THADA</fullName>
    </recommendedName>
</protein>
<feature type="domain" description="tRNA (32-2'-O)-methyltransferase regulator THADA-like C-terminal TPR repeats region" evidence="8">
    <location>
        <begin position="1278"/>
        <end position="1339"/>
    </location>
</feature>
<gene>
    <name evidence="9" type="primary">THADA</name>
</gene>
<evidence type="ECO:0000256" key="2">
    <source>
        <dbReference type="ARBA" id="ARBA00022694"/>
    </source>
</evidence>
<comment type="similarity">
    <text evidence="1">Belongs to the THADA family.</text>
</comment>
<dbReference type="Pfam" id="PF10350">
    <property type="entry name" value="DUF2428"/>
    <property type="match status" value="1"/>
</dbReference>
<evidence type="ECO:0000259" key="6">
    <source>
        <dbReference type="Pfam" id="PF10350"/>
    </source>
</evidence>
<feature type="domain" description="tRNA (32-2'-O)-methyltransferase regulator THADA-like TPR repeats region" evidence="7">
    <location>
        <begin position="522"/>
        <end position="803"/>
    </location>
</feature>
<dbReference type="GO" id="GO:0030488">
    <property type="term" value="P:tRNA methylation"/>
    <property type="evidence" value="ECO:0007669"/>
    <property type="project" value="TreeGrafter"/>
</dbReference>
<dbReference type="PANTHER" id="PTHR14387:SF7">
    <property type="entry name" value="THYROID ADENOMA-ASSOCIATED PROTEIN"/>
    <property type="match status" value="1"/>
</dbReference>
<evidence type="ECO:0000259" key="7">
    <source>
        <dbReference type="Pfam" id="PF25150"/>
    </source>
</evidence>
<keyword evidence="5" id="KW-0175">Coiled coil</keyword>
<evidence type="ECO:0000256" key="4">
    <source>
        <dbReference type="ARBA" id="ARBA00035698"/>
    </source>
</evidence>
<dbReference type="Bgee" id="ENSMFAG00000015722">
    <property type="expression patterns" value="Expressed in lymph node and 13 other cell types or tissues"/>
</dbReference>
<reference evidence="9 10" key="1">
    <citation type="submission" date="2013-03" db="EMBL/GenBank/DDBJ databases">
        <authorList>
            <person name="Warren W."/>
            <person name="Wilson R.K."/>
        </authorList>
    </citation>
    <scope>NUCLEOTIDE SEQUENCE</scope>
</reference>